<dbReference type="InterPro" id="IPR003774">
    <property type="entry name" value="AlgH-like"/>
</dbReference>
<dbReference type="SUPFAM" id="SSF143456">
    <property type="entry name" value="VC0467-like"/>
    <property type="match status" value="1"/>
</dbReference>
<evidence type="ECO:0000256" key="1">
    <source>
        <dbReference type="SAM" id="MobiDB-lite"/>
    </source>
</evidence>
<feature type="compositionally biased region" description="Polar residues" evidence="1">
    <location>
        <begin position="504"/>
        <end position="517"/>
    </location>
</feature>
<feature type="region of interest" description="Disordered" evidence="1">
    <location>
        <begin position="504"/>
        <end position="537"/>
    </location>
</feature>
<evidence type="ECO:0000256" key="2">
    <source>
        <dbReference type="SAM" id="SignalP"/>
    </source>
</evidence>
<gene>
    <name evidence="4" type="ORF">SLEP1_g22787</name>
</gene>
<keyword evidence="2" id="KW-0732">Signal</keyword>
<dbReference type="InterPro" id="IPR036249">
    <property type="entry name" value="Thioredoxin-like_sf"/>
</dbReference>
<dbReference type="InterPro" id="IPR013766">
    <property type="entry name" value="Thioredoxin_domain"/>
</dbReference>
<dbReference type="EMBL" id="BPVZ01000034">
    <property type="protein sequence ID" value="GKV11538.1"/>
    <property type="molecule type" value="Genomic_DNA"/>
</dbReference>
<dbReference type="Pfam" id="PF02622">
    <property type="entry name" value="DUF179"/>
    <property type="match status" value="1"/>
</dbReference>
<keyword evidence="5" id="KW-1185">Reference proteome</keyword>
<dbReference type="Gene3D" id="3.40.1740.10">
    <property type="entry name" value="VC0467-like"/>
    <property type="match status" value="1"/>
</dbReference>
<dbReference type="Proteomes" id="UP001054252">
    <property type="component" value="Unassembled WGS sequence"/>
</dbReference>
<dbReference type="Gene3D" id="3.40.30.10">
    <property type="entry name" value="Glutaredoxin"/>
    <property type="match status" value="2"/>
</dbReference>
<feature type="signal peptide" evidence="2">
    <location>
        <begin position="1"/>
        <end position="19"/>
    </location>
</feature>
<feature type="domain" description="Thioredoxin" evidence="3">
    <location>
        <begin position="734"/>
        <end position="784"/>
    </location>
</feature>
<accession>A0AAV5JJI6</accession>
<evidence type="ECO:0000313" key="5">
    <source>
        <dbReference type="Proteomes" id="UP001054252"/>
    </source>
</evidence>
<dbReference type="PANTHER" id="PTHR31984:SF12">
    <property type="entry name" value="THIOREDOXIN DOMAIN-CONTAINING PROTEIN"/>
    <property type="match status" value="1"/>
</dbReference>
<organism evidence="4 5">
    <name type="scientific">Rubroshorea leprosula</name>
    <dbReference type="NCBI Taxonomy" id="152421"/>
    <lineage>
        <taxon>Eukaryota</taxon>
        <taxon>Viridiplantae</taxon>
        <taxon>Streptophyta</taxon>
        <taxon>Embryophyta</taxon>
        <taxon>Tracheophyta</taxon>
        <taxon>Spermatophyta</taxon>
        <taxon>Magnoliopsida</taxon>
        <taxon>eudicotyledons</taxon>
        <taxon>Gunneridae</taxon>
        <taxon>Pentapetalae</taxon>
        <taxon>rosids</taxon>
        <taxon>malvids</taxon>
        <taxon>Malvales</taxon>
        <taxon>Dipterocarpaceae</taxon>
        <taxon>Rubroshorea</taxon>
    </lineage>
</organism>
<protein>
    <recommendedName>
        <fullName evidence="3">Thioredoxin domain-containing protein</fullName>
    </recommendedName>
</protein>
<dbReference type="PANTHER" id="PTHR31984">
    <property type="entry name" value="TRANSPORTER, PUTATIVE (DUF179)-RELATED"/>
    <property type="match status" value="1"/>
</dbReference>
<evidence type="ECO:0000259" key="3">
    <source>
        <dbReference type="Pfam" id="PF00085"/>
    </source>
</evidence>
<evidence type="ECO:0000313" key="4">
    <source>
        <dbReference type="EMBL" id="GKV11538.1"/>
    </source>
</evidence>
<proteinExistence type="predicted"/>
<reference evidence="4 5" key="1">
    <citation type="journal article" date="2021" name="Commun. Biol.">
        <title>The genome of Shorea leprosula (Dipterocarpaceae) highlights the ecological relevance of drought in aseasonal tropical rainforests.</title>
        <authorList>
            <person name="Ng K.K.S."/>
            <person name="Kobayashi M.J."/>
            <person name="Fawcett J.A."/>
            <person name="Hatakeyama M."/>
            <person name="Paape T."/>
            <person name="Ng C.H."/>
            <person name="Ang C.C."/>
            <person name="Tnah L.H."/>
            <person name="Lee C.T."/>
            <person name="Nishiyama T."/>
            <person name="Sese J."/>
            <person name="O'Brien M.J."/>
            <person name="Copetti D."/>
            <person name="Mohd Noor M.I."/>
            <person name="Ong R.C."/>
            <person name="Putra M."/>
            <person name="Sireger I.Z."/>
            <person name="Indrioko S."/>
            <person name="Kosugi Y."/>
            <person name="Izuno A."/>
            <person name="Isagi Y."/>
            <person name="Lee S.L."/>
            <person name="Shimizu K.K."/>
        </authorList>
    </citation>
    <scope>NUCLEOTIDE SEQUENCE [LARGE SCALE GENOMIC DNA]</scope>
    <source>
        <strain evidence="4">214</strain>
    </source>
</reference>
<feature type="chain" id="PRO_5043495638" description="Thioredoxin domain-containing protein" evidence="2">
    <location>
        <begin position="20"/>
        <end position="1092"/>
    </location>
</feature>
<sequence>MKGLLLASVVISVLSLFAGEPDGAREWQILTKQNFSSQIRVHPHILLIVTVPWCGESRSLMKEVARMVAERREEFGSLKLMFLYRNTERMVASAIGAAEGISVIYYHHSVSYNYRGKLRAWNILHSVHWYLSISPEEPLKRFDSQEDLKSLLESTDRAFLLGEFCGWSPSLMAKIRNNGTEDDFRMQGFSGERDMPSPSIGKDNQKGMADGHLKCGIENVTGGIPWLPEVSSVNKSVSLQETENMKPGLGLACAFKEFQQFELFFSKFISVAREFSLPPERHGFGLISNRSLLSSLGVGVSGSWLAVLSFSGCPGCSMILKDGDALIHALQLDNSVVRELDVDGQDLEPALPANKPSVILFVDRSSDSSETRRKGKEALDALRELAVHNQMSDQIGTQSVHQLDKWSVQAYQELKEKHPILRLSSTAQKSKLKDKMSVMIINEGKHVSLDKIGLDLQGSSLHEVFAQILQRSKEAKLSSLAKELGFHLLSDDFHLKMEGASTSETKVESNVGSTSPSMEGPVTSIIDSGRDQTSFTESKSGMEEDKNLKVADVKPSYYDANKIASADASEELVSLQPDKVLVDLELDMNDNVNVEKESFSEADKSAEQEIKFEGFKVSFFFSDSNYRLLRSLTGRSLVPSLVIVDPISKQHYVFPEDTNFNYFSLSNFLHGYFNGGLVPYQQSESIVQSPRQAVPPPFVNLDFHETDSIPQVTTHTFSKFLFDLKQSDNDNSTHAWKEDVVVLFSSSWCGFCQRMELVVRELYRAIKGYMKMLKGDSGKEQTIFSADNSMNMKLPLIYLMDCTLNDCSYILKSINQREVYPALMLFPAGSKKAVSYEGDMVVADIVKFIAHYGSYSRHLFSEKGILWTITNKGERNQYLFEDASGAATKEEGPVTKDKFHEVLLKNQTPKRVSKYAWVDSNSSGSKGSHDTMPRLVVGSILLATDKLLNASPFDKSMIIIVKAEKDTGFQGLIFNKHVSWDSLHKLEEGLEFLKETPLSFGGPIIKPGTPLVALKRSASKKQYPEVQTGVYFLDQFATIHEIEELKSSKESITDYWFFLGYAGWDWDQLFEEIDEGAWTISNIDKSLGWPLS</sequence>
<dbReference type="Pfam" id="PF00085">
    <property type="entry name" value="Thioredoxin"/>
    <property type="match status" value="1"/>
</dbReference>
<dbReference type="AlphaFoldDB" id="A0AAV5JJI6"/>
<name>A0AAV5JJI6_9ROSI</name>
<dbReference type="SUPFAM" id="SSF52833">
    <property type="entry name" value="Thioredoxin-like"/>
    <property type="match status" value="2"/>
</dbReference>
<comment type="caution">
    <text evidence="4">The sequence shown here is derived from an EMBL/GenBank/DDBJ whole genome shotgun (WGS) entry which is preliminary data.</text>
</comment>